<proteinExistence type="predicted"/>
<dbReference type="EMBL" id="LVKK01000001">
    <property type="protein sequence ID" value="OAG45441.1"/>
    <property type="molecule type" value="Genomic_DNA"/>
</dbReference>
<dbReference type="GeneID" id="34595257"/>
<protein>
    <submittedName>
        <fullName evidence="2">Uncharacterized protein</fullName>
    </submittedName>
</protein>
<evidence type="ECO:0000313" key="3">
    <source>
        <dbReference type="Proteomes" id="UP000077002"/>
    </source>
</evidence>
<organism evidence="2 3">
    <name type="scientific">Fonsecaea monophora</name>
    <dbReference type="NCBI Taxonomy" id="254056"/>
    <lineage>
        <taxon>Eukaryota</taxon>
        <taxon>Fungi</taxon>
        <taxon>Dikarya</taxon>
        <taxon>Ascomycota</taxon>
        <taxon>Pezizomycotina</taxon>
        <taxon>Eurotiomycetes</taxon>
        <taxon>Chaetothyriomycetidae</taxon>
        <taxon>Chaetothyriales</taxon>
        <taxon>Herpotrichiellaceae</taxon>
        <taxon>Fonsecaea</taxon>
    </lineage>
</organism>
<dbReference type="Proteomes" id="UP000077002">
    <property type="component" value="Unassembled WGS sequence"/>
</dbReference>
<name>A0A177FNX1_9EURO</name>
<comment type="caution">
    <text evidence="2">The sequence shown here is derived from an EMBL/GenBank/DDBJ whole genome shotgun (WGS) entry which is preliminary data.</text>
</comment>
<gene>
    <name evidence="2" type="ORF">AYO21_00075</name>
</gene>
<evidence type="ECO:0000256" key="1">
    <source>
        <dbReference type="PROSITE-ProRule" id="PRU10141"/>
    </source>
</evidence>
<keyword evidence="1" id="KW-0547">Nucleotide-binding</keyword>
<dbReference type="PROSITE" id="PS00107">
    <property type="entry name" value="PROTEIN_KINASE_ATP"/>
    <property type="match status" value="1"/>
</dbReference>
<dbReference type="OrthoDB" id="3432781at2759"/>
<accession>A0A177FNX1</accession>
<keyword evidence="1" id="KW-0067">ATP-binding</keyword>
<reference evidence="2 3" key="1">
    <citation type="submission" date="2016-03" db="EMBL/GenBank/DDBJ databases">
        <title>Draft genome sequence of the Fonsecaea monophora CBS 269.37.</title>
        <authorList>
            <person name="Bombassaro A."/>
            <person name="Vinicius W.A."/>
            <person name="De Hoog S."/>
            <person name="Sun J."/>
            <person name="Souza E.M."/>
            <person name="Raittz R.T."/>
            <person name="Costa F."/>
            <person name="Leao A.C."/>
            <person name="Tadra-Sfeir M.Z."/>
            <person name="Baura V."/>
            <person name="Balsanelli E."/>
            <person name="Pedrosa F.O."/>
            <person name="Moreno L.F."/>
            <person name="Steffens M.B."/>
            <person name="Xi L."/>
            <person name="Bocca A.L."/>
            <person name="Felipe M.S."/>
            <person name="Teixeira M."/>
            <person name="Telles Filho F.Q."/>
            <person name="Azevedo C.M."/>
            <person name="Gomes R."/>
            <person name="Vicente V.A."/>
        </authorList>
    </citation>
    <scope>NUCLEOTIDE SEQUENCE [LARGE SCALE GENOMIC DNA]</scope>
    <source>
        <strain evidence="2 3">CBS 269.37</strain>
    </source>
</reference>
<dbReference type="RefSeq" id="XP_022517393.1">
    <property type="nucleotide sequence ID" value="XM_022650067.1"/>
</dbReference>
<feature type="binding site" evidence="1">
    <location>
        <position position="77"/>
    </location>
    <ligand>
        <name>ATP</name>
        <dbReference type="ChEBI" id="CHEBI:30616"/>
    </ligand>
</feature>
<dbReference type="GO" id="GO:0005524">
    <property type="term" value="F:ATP binding"/>
    <property type="evidence" value="ECO:0007669"/>
    <property type="project" value="UniProtKB-UniRule"/>
</dbReference>
<dbReference type="Pfam" id="PF13095">
    <property type="entry name" value="FTA2"/>
    <property type="match status" value="1"/>
</dbReference>
<dbReference type="InterPro" id="IPR025213">
    <property type="entry name" value="Sim4_Fta2"/>
</dbReference>
<dbReference type="InterPro" id="IPR017441">
    <property type="entry name" value="Protein_kinase_ATP_BS"/>
</dbReference>
<sequence length="109" mass="12285">MGKRLGRYAELMGDDIIGIYLSSEPLCDSNQTTEDDEPKLRRFIHDQETIQNLRRLGHGEHGVVVSADIEGANYALKIFKEWKQPGPVFYSNHDAIYITPLACECAMDG</sequence>
<evidence type="ECO:0000313" key="2">
    <source>
        <dbReference type="EMBL" id="OAG45441.1"/>
    </source>
</evidence>
<keyword evidence="3" id="KW-1185">Reference proteome</keyword>
<dbReference type="AlphaFoldDB" id="A0A177FNX1"/>